<dbReference type="Gene3D" id="2.70.40.10">
    <property type="match status" value="1"/>
</dbReference>
<evidence type="ECO:0000256" key="7">
    <source>
        <dbReference type="HAMAP-Rule" id="MF_00116"/>
    </source>
</evidence>
<dbReference type="NCBIfam" id="NF001862">
    <property type="entry name" value="PRK00601.1"/>
    <property type="match status" value="1"/>
</dbReference>
<comment type="function">
    <text evidence="7">This enzyme is involved in nucleotide metabolism: it produces dUMP, the immediate precursor of thymidine nucleotides and it decreases the intracellular concentration of dUTP so that uracil cannot be incorporated into DNA.</text>
</comment>
<keyword evidence="5 7" id="KW-0546">Nucleotide metabolism</keyword>
<evidence type="ECO:0000256" key="4">
    <source>
        <dbReference type="ARBA" id="ARBA00022842"/>
    </source>
</evidence>
<evidence type="ECO:0000256" key="2">
    <source>
        <dbReference type="ARBA" id="ARBA00022723"/>
    </source>
</evidence>
<dbReference type="SUPFAM" id="SSF51283">
    <property type="entry name" value="dUTPase-like"/>
    <property type="match status" value="1"/>
</dbReference>
<gene>
    <name evidence="7" type="primary">dut</name>
    <name evidence="9" type="ORF">SAMN02745883_00103</name>
</gene>
<dbReference type="PANTHER" id="PTHR11241">
    <property type="entry name" value="DEOXYURIDINE 5'-TRIPHOSPHATE NUCLEOTIDOHYDROLASE"/>
    <property type="match status" value="1"/>
</dbReference>
<dbReference type="STRING" id="1121266.SAMN02745883_00103"/>
<dbReference type="GO" id="GO:0006226">
    <property type="term" value="P:dUMP biosynthetic process"/>
    <property type="evidence" value="ECO:0007669"/>
    <property type="project" value="UniProtKB-UniRule"/>
</dbReference>
<proteinExistence type="inferred from homology"/>
<dbReference type="PANTHER" id="PTHR11241:SF0">
    <property type="entry name" value="DEOXYURIDINE 5'-TRIPHOSPHATE NUCLEOTIDOHYDROLASE"/>
    <property type="match status" value="1"/>
</dbReference>
<keyword evidence="3 7" id="KW-0378">Hydrolase</keyword>
<dbReference type="InterPro" id="IPR008181">
    <property type="entry name" value="dUTPase"/>
</dbReference>
<reference evidence="9 10" key="1">
    <citation type="submission" date="2016-11" db="EMBL/GenBank/DDBJ databases">
        <authorList>
            <person name="Jaros S."/>
            <person name="Januszkiewicz K."/>
            <person name="Wedrychowicz H."/>
        </authorList>
    </citation>
    <scope>NUCLEOTIDE SEQUENCE [LARGE SCALE GENOMIC DNA]</scope>
    <source>
        <strain evidence="9 10">DSM 14501</strain>
    </source>
</reference>
<dbReference type="GO" id="GO:0000287">
    <property type="term" value="F:magnesium ion binding"/>
    <property type="evidence" value="ECO:0007669"/>
    <property type="project" value="UniProtKB-UniRule"/>
</dbReference>
<keyword evidence="4 7" id="KW-0460">Magnesium</keyword>
<comment type="similarity">
    <text evidence="1 7">Belongs to the dUTPase family.</text>
</comment>
<evidence type="ECO:0000256" key="1">
    <source>
        <dbReference type="ARBA" id="ARBA00006581"/>
    </source>
</evidence>
<sequence>MISVNIINKSDLPLPKYETEGASGMDLMANIDEKIILSPFKRVLVPTGLYIELPSHLEAQVRARSGLAIKYGVTVINGIGTIDSDYRGEIRVPLINLGEKDFIINKGDRIAQLIISEYVKVKWNLVEDLNHTDRGENGFGSTGI</sequence>
<dbReference type="Proteomes" id="UP000184082">
    <property type="component" value="Unassembled WGS sequence"/>
</dbReference>
<feature type="binding site" evidence="7">
    <location>
        <position position="77"/>
    </location>
    <ligand>
        <name>substrate</name>
    </ligand>
</feature>
<dbReference type="InterPro" id="IPR036157">
    <property type="entry name" value="dUTPase-like_sf"/>
</dbReference>
<feature type="binding site" evidence="7">
    <location>
        <begin position="81"/>
        <end position="83"/>
    </location>
    <ligand>
        <name>substrate</name>
    </ligand>
</feature>
<comment type="caution">
    <text evidence="7">Lacks conserved residue(s) required for the propagation of feature annotation.</text>
</comment>
<evidence type="ECO:0000256" key="3">
    <source>
        <dbReference type="ARBA" id="ARBA00022801"/>
    </source>
</evidence>
<comment type="catalytic activity">
    <reaction evidence="6 7">
        <text>dUTP + H2O = dUMP + diphosphate + H(+)</text>
        <dbReference type="Rhea" id="RHEA:10248"/>
        <dbReference type="ChEBI" id="CHEBI:15377"/>
        <dbReference type="ChEBI" id="CHEBI:15378"/>
        <dbReference type="ChEBI" id="CHEBI:33019"/>
        <dbReference type="ChEBI" id="CHEBI:61555"/>
        <dbReference type="ChEBI" id="CHEBI:246422"/>
        <dbReference type="EC" id="3.6.1.23"/>
    </reaction>
</comment>
<comment type="pathway">
    <text evidence="7">Pyrimidine metabolism; dUMP biosynthesis; dUMP from dCTP (dUTP route): step 2/2.</text>
</comment>
<dbReference type="HAMAP" id="MF_00116">
    <property type="entry name" value="dUTPase_bact"/>
    <property type="match status" value="1"/>
</dbReference>
<dbReference type="Pfam" id="PF00692">
    <property type="entry name" value="dUTPase"/>
    <property type="match status" value="1"/>
</dbReference>
<evidence type="ECO:0000313" key="10">
    <source>
        <dbReference type="Proteomes" id="UP000184082"/>
    </source>
</evidence>
<evidence type="ECO:0000256" key="5">
    <source>
        <dbReference type="ARBA" id="ARBA00023080"/>
    </source>
</evidence>
<dbReference type="InterPro" id="IPR029054">
    <property type="entry name" value="dUTPase-like"/>
</dbReference>
<dbReference type="RefSeq" id="WP_200793451.1">
    <property type="nucleotide sequence ID" value="NZ_FRAJ01000003.1"/>
</dbReference>
<accession>A0A1M6L7D0</accession>
<dbReference type="GO" id="GO:0046081">
    <property type="term" value="P:dUTP catabolic process"/>
    <property type="evidence" value="ECO:0007669"/>
    <property type="project" value="InterPro"/>
</dbReference>
<dbReference type="NCBIfam" id="TIGR00576">
    <property type="entry name" value="dut"/>
    <property type="match status" value="1"/>
</dbReference>
<protein>
    <recommendedName>
        <fullName evidence="7">Deoxyuridine 5'-triphosphate nucleotidohydrolase</fullName>
        <shortName evidence="7">dUTPase</shortName>
        <ecNumber evidence="7">3.6.1.23</ecNumber>
    </recommendedName>
    <alternativeName>
        <fullName evidence="7">dUTP pyrophosphatase</fullName>
    </alternativeName>
</protein>
<dbReference type="FunFam" id="2.70.40.10:FF:000002">
    <property type="entry name" value="dUTP diphosphatase"/>
    <property type="match status" value="1"/>
</dbReference>
<dbReference type="GO" id="GO:0004170">
    <property type="term" value="F:dUTP diphosphatase activity"/>
    <property type="evidence" value="ECO:0007669"/>
    <property type="project" value="UniProtKB-UniRule"/>
</dbReference>
<keyword evidence="2 7" id="KW-0479">Metal-binding</keyword>
<feature type="domain" description="dUTPase-like" evidence="8">
    <location>
        <begin position="13"/>
        <end position="143"/>
    </location>
</feature>
<dbReference type="UniPathway" id="UPA00610">
    <property type="reaction ID" value="UER00666"/>
</dbReference>
<name>A0A1M6L7D0_9FIRM</name>
<organism evidence="9 10">
    <name type="scientific">Caminicella sporogenes DSM 14501</name>
    <dbReference type="NCBI Taxonomy" id="1121266"/>
    <lineage>
        <taxon>Bacteria</taxon>
        <taxon>Bacillati</taxon>
        <taxon>Bacillota</taxon>
        <taxon>Clostridia</taxon>
        <taxon>Peptostreptococcales</taxon>
        <taxon>Caminicellaceae</taxon>
        <taxon>Caminicella</taxon>
    </lineage>
</organism>
<keyword evidence="10" id="KW-1185">Reference proteome</keyword>
<comment type="cofactor">
    <cofactor evidence="7">
        <name>Mg(2+)</name>
        <dbReference type="ChEBI" id="CHEBI:18420"/>
    </cofactor>
</comment>
<feature type="binding site" evidence="7">
    <location>
        <begin position="64"/>
        <end position="66"/>
    </location>
    <ligand>
        <name>substrate</name>
    </ligand>
</feature>
<dbReference type="EC" id="3.6.1.23" evidence="7"/>
<dbReference type="EMBL" id="FRAJ01000003">
    <property type="protein sequence ID" value="SHJ67106.1"/>
    <property type="molecule type" value="Genomic_DNA"/>
</dbReference>
<dbReference type="CDD" id="cd07557">
    <property type="entry name" value="trimeric_dUTPase"/>
    <property type="match status" value="1"/>
</dbReference>
<evidence type="ECO:0000313" key="9">
    <source>
        <dbReference type="EMBL" id="SHJ67106.1"/>
    </source>
</evidence>
<dbReference type="AlphaFoldDB" id="A0A1M6L7D0"/>
<evidence type="ECO:0000259" key="8">
    <source>
        <dbReference type="Pfam" id="PF00692"/>
    </source>
</evidence>
<dbReference type="InterPro" id="IPR033704">
    <property type="entry name" value="dUTPase_trimeric"/>
</dbReference>
<evidence type="ECO:0000256" key="6">
    <source>
        <dbReference type="ARBA" id="ARBA00047686"/>
    </source>
</evidence>